<keyword evidence="2" id="KW-1185">Reference proteome</keyword>
<evidence type="ECO:0000313" key="2">
    <source>
        <dbReference type="Proteomes" id="UP001497680"/>
    </source>
</evidence>
<name>A0ACC0DCE0_9PEZI</name>
<protein>
    <submittedName>
        <fullName evidence="1">HET-domain-containing protein</fullName>
    </submittedName>
</protein>
<accession>A0ACC0DCE0</accession>
<dbReference type="Proteomes" id="UP001497680">
    <property type="component" value="Unassembled WGS sequence"/>
</dbReference>
<reference evidence="1 2" key="1">
    <citation type="journal article" date="2022" name="New Phytol.">
        <title>Ecological generalism drives hyperdiversity of secondary metabolite gene clusters in xylarialean endophytes.</title>
        <authorList>
            <person name="Franco M.E.E."/>
            <person name="Wisecaver J.H."/>
            <person name="Arnold A.E."/>
            <person name="Ju Y.M."/>
            <person name="Slot J.C."/>
            <person name="Ahrendt S."/>
            <person name="Moore L.P."/>
            <person name="Eastman K.E."/>
            <person name="Scott K."/>
            <person name="Konkel Z."/>
            <person name="Mondo S.J."/>
            <person name="Kuo A."/>
            <person name="Hayes R.D."/>
            <person name="Haridas S."/>
            <person name="Andreopoulos B."/>
            <person name="Riley R."/>
            <person name="LaButti K."/>
            <person name="Pangilinan J."/>
            <person name="Lipzen A."/>
            <person name="Amirebrahimi M."/>
            <person name="Yan J."/>
            <person name="Adam C."/>
            <person name="Keymanesh K."/>
            <person name="Ng V."/>
            <person name="Louie K."/>
            <person name="Northen T."/>
            <person name="Drula E."/>
            <person name="Henrissat B."/>
            <person name="Hsieh H.M."/>
            <person name="Youens-Clark K."/>
            <person name="Lutzoni F."/>
            <person name="Miadlikowska J."/>
            <person name="Eastwood D.C."/>
            <person name="Hamelin R.C."/>
            <person name="Grigoriev I.V."/>
            <person name="U'Ren J.M."/>
        </authorList>
    </citation>
    <scope>NUCLEOTIDE SEQUENCE [LARGE SCALE GENOMIC DNA]</scope>
    <source>
        <strain evidence="1 2">ER1909</strain>
    </source>
</reference>
<comment type="caution">
    <text evidence="1">The sequence shown here is derived from an EMBL/GenBank/DDBJ whole genome shotgun (WGS) entry which is preliminary data.</text>
</comment>
<proteinExistence type="predicted"/>
<sequence>MADESHAAEDTKLCAVCSGVDIASYFKEEKHSRRDESLFVGATSDAFKLGYLRDILLKAEDCSFCRIVVEAICTTRSASIDTIRTPESLLEEESSAAEAKECWIYSYCSATKDDDEQGPSSQAFRIGVAFRTSSDWLNHGSDHVGDIQLLGEDSIKIRGTVDFSGRRIGSRVNLSLANHWLYLCERRHGNWSLSYCWPPRDTLKALQSNIDALSQPGALRERRKEIPQAITDAIDIVLDLGERYLWVDALCIIQDSDEHQRKLIGQMNKIYSFADVTIVPVVDTMDGEIACAGFPRYNPHIKTRDQVIVVAQGLHITVAFEAAICPVNMATNRWRTRAWTYQECLLSNRILFFTCHQVYFQCRCHVFSEDCWGESATSRTFISPHTSLSNPGAPYNSNMKNFNDSLHLRTHTYESDVDAVLAYSIIVSEYKARGLSFSSDALRAFNGIQNILHQSLRTHFWFGMPERFWDAAILFVVADRGQYRRPEDLRNPLFPSWSWAGWNYVSAMGYFSPDADKIRKEVEWFLLSSRGSVMILKSQNPVVESAVSFPAEGNKNLGILSSKPPTDPNRLVVEAAFQKQLESPGISVRLACWTMLAELRVPRRAHSLEGRGKAFNCLQHLAICDDRDRWIGSIPMTRSWVQERTDTTQKYLFMVMSRSQDVSWSEDMARMNGSTTSMHYFDPQVFTDRPWCLLNGLSTKMDGWKRSRLRNWLNWSDVSYAV</sequence>
<organism evidence="1 2">
    <name type="scientific">Hypoxylon rubiginosum</name>
    <dbReference type="NCBI Taxonomy" id="110542"/>
    <lineage>
        <taxon>Eukaryota</taxon>
        <taxon>Fungi</taxon>
        <taxon>Dikarya</taxon>
        <taxon>Ascomycota</taxon>
        <taxon>Pezizomycotina</taxon>
        <taxon>Sordariomycetes</taxon>
        <taxon>Xylariomycetidae</taxon>
        <taxon>Xylariales</taxon>
        <taxon>Hypoxylaceae</taxon>
        <taxon>Hypoxylon</taxon>
    </lineage>
</organism>
<gene>
    <name evidence="1" type="ORF">F4821DRAFT_267949</name>
</gene>
<dbReference type="EMBL" id="MU394291">
    <property type="protein sequence ID" value="KAI6090318.1"/>
    <property type="molecule type" value="Genomic_DNA"/>
</dbReference>
<evidence type="ECO:0000313" key="1">
    <source>
        <dbReference type="EMBL" id="KAI6090318.1"/>
    </source>
</evidence>